<dbReference type="InterPro" id="IPR038732">
    <property type="entry name" value="HpyO/CreE_NAD-binding"/>
</dbReference>
<evidence type="ECO:0000259" key="1">
    <source>
        <dbReference type="Pfam" id="PF13454"/>
    </source>
</evidence>
<dbReference type="AlphaFoldDB" id="A0A4Q0XHV9"/>
<dbReference type="EMBL" id="SDDZ01000006">
    <property type="protein sequence ID" value="RXJ49589.1"/>
    <property type="molecule type" value="Genomic_DNA"/>
</dbReference>
<dbReference type="RefSeq" id="WP_129017599.1">
    <property type="nucleotide sequence ID" value="NZ_SDDZ01000006.1"/>
</dbReference>
<dbReference type="OrthoDB" id="6309046at2"/>
<evidence type="ECO:0000313" key="2">
    <source>
        <dbReference type="EMBL" id="RXJ49589.1"/>
    </source>
</evidence>
<reference evidence="2 3" key="1">
    <citation type="submission" date="2019-01" db="EMBL/GenBank/DDBJ databases">
        <title>Genome sequence of the Antarctic species Gelidibacter gilvus ACAM 158(T).</title>
        <authorList>
            <person name="Bowman J.P."/>
        </authorList>
    </citation>
    <scope>NUCLEOTIDE SEQUENCE [LARGE SCALE GENOMIC DNA]</scope>
    <source>
        <strain evidence="2 3">IC158</strain>
    </source>
</reference>
<dbReference type="Proteomes" id="UP000289792">
    <property type="component" value="Unassembled WGS sequence"/>
</dbReference>
<comment type="caution">
    <text evidence="2">The sequence shown here is derived from an EMBL/GenBank/DDBJ whole genome shotgun (WGS) entry which is preliminary data.</text>
</comment>
<sequence>MKNKLAIIGSGPTCIYFLKQLSDQPQEFKSHLHSITIFEKSINAGMGMPYNPEMTDFYNLSNISSEEIPALEESFAEWLRNQPKGLLKNLNVTEFPISKSKVYSRIALGNYFRDQFEKLIEKLKKQDLRINVMSGVEIIDMIR</sequence>
<feature type="domain" description="FAD-dependent urate hydroxylase HpyO/Asp monooxygenase CreE-like FAD/NAD(P)-binding" evidence="1">
    <location>
        <begin position="6"/>
        <end position="134"/>
    </location>
</feature>
<dbReference type="PANTHER" id="PTHR40254:SF1">
    <property type="entry name" value="BLR0577 PROTEIN"/>
    <property type="match status" value="1"/>
</dbReference>
<gene>
    <name evidence="2" type="ORF">ESZ48_11305</name>
</gene>
<dbReference type="PANTHER" id="PTHR40254">
    <property type="entry name" value="BLR0577 PROTEIN"/>
    <property type="match status" value="1"/>
</dbReference>
<proteinExistence type="predicted"/>
<evidence type="ECO:0000313" key="3">
    <source>
        <dbReference type="Proteomes" id="UP000289792"/>
    </source>
</evidence>
<name>A0A4Q0XHV9_9FLAO</name>
<protein>
    <recommendedName>
        <fullName evidence="1">FAD-dependent urate hydroxylase HpyO/Asp monooxygenase CreE-like FAD/NAD(P)-binding domain-containing protein</fullName>
    </recommendedName>
</protein>
<accession>A0A4Q0XHV9</accession>
<dbReference type="InterPro" id="IPR052189">
    <property type="entry name" value="L-asp_N-monooxygenase_NS-form"/>
</dbReference>
<keyword evidence="3" id="KW-1185">Reference proteome</keyword>
<organism evidence="2 3">
    <name type="scientific">Gelidibacter gilvus</name>
    <dbReference type="NCBI Taxonomy" id="59602"/>
    <lineage>
        <taxon>Bacteria</taxon>
        <taxon>Pseudomonadati</taxon>
        <taxon>Bacteroidota</taxon>
        <taxon>Flavobacteriia</taxon>
        <taxon>Flavobacteriales</taxon>
        <taxon>Flavobacteriaceae</taxon>
        <taxon>Gelidibacter</taxon>
    </lineage>
</organism>
<dbReference type="Pfam" id="PF13454">
    <property type="entry name" value="NAD_binding_9"/>
    <property type="match status" value="1"/>
</dbReference>